<sequence length="262" mass="30895">MKLLLNESPLQVLPSLSIKIGLNEAIFLQQLHFRLLISKKVRDGHIWHYKTYDEWHVEEFPFWSTTTIKRIIRKLENEGYIISTSSYNRMVNDRTKWYRIDYSKIELLADQNDQTHGPQCTLKKGQCDSSSEAKLDLPITKENKRIKKDTVGKHPDVVSIINYLNEKTGKHFKASSKATERYVNARLREGYELDDFKNVIDYKVKEWLHNAHWNKYLRPSTLFNATNFENYLEEYRGATEKRNPPVHTVAQPFELDFSKGEV</sequence>
<dbReference type="OrthoDB" id="1258529at2"/>
<gene>
    <name evidence="2" type="ORF">NCTC4822_02059</name>
</gene>
<dbReference type="AlphaFoldDB" id="A0A380C120"/>
<evidence type="ECO:0000259" key="1">
    <source>
        <dbReference type="Pfam" id="PF09524"/>
    </source>
</evidence>
<organism evidence="2 3">
    <name type="scientific">Sporosarcina pasteurii</name>
    <name type="common">Bacillus pasteurii</name>
    <dbReference type="NCBI Taxonomy" id="1474"/>
    <lineage>
        <taxon>Bacteria</taxon>
        <taxon>Bacillati</taxon>
        <taxon>Bacillota</taxon>
        <taxon>Bacilli</taxon>
        <taxon>Bacillales</taxon>
        <taxon>Caryophanaceae</taxon>
        <taxon>Sporosarcina</taxon>
    </lineage>
</organism>
<keyword evidence="3" id="KW-1185">Reference proteome</keyword>
<proteinExistence type="predicted"/>
<evidence type="ECO:0000313" key="2">
    <source>
        <dbReference type="EMBL" id="SUJ10981.1"/>
    </source>
</evidence>
<dbReference type="Pfam" id="PF09524">
    <property type="entry name" value="Phg_2220_C"/>
    <property type="match status" value="1"/>
</dbReference>
<dbReference type="NCBIfam" id="TIGR02220">
    <property type="entry name" value="phg_TIGR02220"/>
    <property type="match status" value="1"/>
</dbReference>
<accession>A0A380C120</accession>
<dbReference type="InterPro" id="IPR011741">
    <property type="entry name" value="Phg_2220_C"/>
</dbReference>
<dbReference type="RefSeq" id="WP_115361899.1">
    <property type="nucleotide sequence ID" value="NZ_CP038012.1"/>
</dbReference>
<name>A0A380C120_SPOPA</name>
<dbReference type="EMBL" id="UGYZ01000002">
    <property type="protein sequence ID" value="SUJ10981.1"/>
    <property type="molecule type" value="Genomic_DNA"/>
</dbReference>
<feature type="domain" description="Phage conserved hypothetical protein C-terminal" evidence="1">
    <location>
        <begin position="160"/>
        <end position="232"/>
    </location>
</feature>
<protein>
    <submittedName>
        <fullName evidence="2">Conserved phage C-terminus (Phg_2220_C)</fullName>
    </submittedName>
</protein>
<reference evidence="2 3" key="1">
    <citation type="submission" date="2018-06" db="EMBL/GenBank/DDBJ databases">
        <authorList>
            <consortium name="Pathogen Informatics"/>
            <person name="Doyle S."/>
        </authorList>
    </citation>
    <scope>NUCLEOTIDE SEQUENCE [LARGE SCALE GENOMIC DNA]</scope>
    <source>
        <strain evidence="3">ATCC 11859 / DSM 33 / NCIB 8841 / NCTC 4822</strain>
    </source>
</reference>
<dbReference type="Proteomes" id="UP000254519">
    <property type="component" value="Unassembled WGS sequence"/>
</dbReference>
<evidence type="ECO:0000313" key="3">
    <source>
        <dbReference type="Proteomes" id="UP000254519"/>
    </source>
</evidence>